<evidence type="ECO:0000313" key="1">
    <source>
        <dbReference type="EMBL" id="RDC63866.1"/>
    </source>
</evidence>
<sequence length="38" mass="4233">METGDKNKVPALINKAHGLVEKLYLQEPAVKGTPEWLN</sequence>
<comment type="caution">
    <text evidence="1">The sequence shown here is derived from an EMBL/GenBank/DDBJ whole genome shotgun (WGS) entry which is preliminary data.</text>
</comment>
<accession>A0A369QKW6</accession>
<name>A0A369QKW6_9BACT</name>
<keyword evidence="2" id="KW-1185">Reference proteome</keyword>
<gene>
    <name evidence="1" type="ORF">AHMF7616_02475</name>
</gene>
<dbReference type="AlphaFoldDB" id="A0A369QKW6"/>
<organism evidence="1 2">
    <name type="scientific">Adhaeribacter pallidiroseus</name>
    <dbReference type="NCBI Taxonomy" id="2072847"/>
    <lineage>
        <taxon>Bacteria</taxon>
        <taxon>Pseudomonadati</taxon>
        <taxon>Bacteroidota</taxon>
        <taxon>Cytophagia</taxon>
        <taxon>Cytophagales</taxon>
        <taxon>Hymenobacteraceae</taxon>
        <taxon>Adhaeribacter</taxon>
    </lineage>
</organism>
<dbReference type="EMBL" id="QASA01000001">
    <property type="protein sequence ID" value="RDC63866.1"/>
    <property type="molecule type" value="Genomic_DNA"/>
</dbReference>
<proteinExistence type="predicted"/>
<protein>
    <submittedName>
        <fullName evidence="1">Uncharacterized protein</fullName>
    </submittedName>
</protein>
<dbReference type="Proteomes" id="UP000253919">
    <property type="component" value="Unassembled WGS sequence"/>
</dbReference>
<evidence type="ECO:0000313" key="2">
    <source>
        <dbReference type="Proteomes" id="UP000253919"/>
    </source>
</evidence>
<reference evidence="1 2" key="1">
    <citation type="submission" date="2018-04" db="EMBL/GenBank/DDBJ databases">
        <title>Adhaeribacter sp. HMF7616 genome sequencing and assembly.</title>
        <authorList>
            <person name="Kang H."/>
            <person name="Kang J."/>
            <person name="Cha I."/>
            <person name="Kim H."/>
            <person name="Joh K."/>
        </authorList>
    </citation>
    <scope>NUCLEOTIDE SEQUENCE [LARGE SCALE GENOMIC DNA]</scope>
    <source>
        <strain evidence="1 2">HMF7616</strain>
    </source>
</reference>